<name>A0A5C6UEY5_9SPHN</name>
<dbReference type="PROSITE" id="PS50931">
    <property type="entry name" value="HTH_LYSR"/>
    <property type="match status" value="1"/>
</dbReference>
<evidence type="ECO:0000256" key="1">
    <source>
        <dbReference type="ARBA" id="ARBA00009437"/>
    </source>
</evidence>
<reference evidence="6 7" key="1">
    <citation type="journal article" date="2013" name="Antonie Van Leeuwenhoek">
        <title>Sphingomonas ginsenosidivorax sp. nov., with the ability to transform ginsenosides.</title>
        <authorList>
            <person name="Jin X.F."/>
            <person name="Kim J.K."/>
            <person name="Liu Q.M."/>
            <person name="Kang M.S."/>
            <person name="He D."/>
            <person name="Jin F.X."/>
            <person name="Kim S.C."/>
            <person name="Im W.T."/>
        </authorList>
    </citation>
    <scope>NUCLEOTIDE SEQUENCE [LARGE SCALE GENOMIC DNA]</scope>
    <source>
        <strain evidence="6 7">KHI67</strain>
    </source>
</reference>
<dbReference type="InterPro" id="IPR005119">
    <property type="entry name" value="LysR_subst-bd"/>
</dbReference>
<protein>
    <submittedName>
        <fullName evidence="6">LysR family transcriptional regulator</fullName>
    </submittedName>
</protein>
<dbReference type="Pfam" id="PF00126">
    <property type="entry name" value="HTH_1"/>
    <property type="match status" value="1"/>
</dbReference>
<dbReference type="Pfam" id="PF03466">
    <property type="entry name" value="LysR_substrate"/>
    <property type="match status" value="2"/>
</dbReference>
<dbReference type="SUPFAM" id="SSF53850">
    <property type="entry name" value="Periplasmic binding protein-like II"/>
    <property type="match status" value="1"/>
</dbReference>
<evidence type="ECO:0000256" key="2">
    <source>
        <dbReference type="ARBA" id="ARBA00023015"/>
    </source>
</evidence>
<dbReference type="GO" id="GO:0006351">
    <property type="term" value="P:DNA-templated transcription"/>
    <property type="evidence" value="ECO:0007669"/>
    <property type="project" value="TreeGrafter"/>
</dbReference>
<keyword evidence="4" id="KW-0804">Transcription</keyword>
<keyword evidence="3" id="KW-0238">DNA-binding</keyword>
<organism evidence="6 7">
    <name type="scientific">Sphingomonas ginsenosidivorax</name>
    <dbReference type="NCBI Taxonomy" id="862135"/>
    <lineage>
        <taxon>Bacteria</taxon>
        <taxon>Pseudomonadati</taxon>
        <taxon>Pseudomonadota</taxon>
        <taxon>Alphaproteobacteria</taxon>
        <taxon>Sphingomonadales</taxon>
        <taxon>Sphingomonadaceae</taxon>
        <taxon>Sphingomonas</taxon>
    </lineage>
</organism>
<dbReference type="PANTHER" id="PTHR30537:SF3">
    <property type="entry name" value="TRANSCRIPTIONAL REGULATORY PROTEIN"/>
    <property type="match status" value="1"/>
</dbReference>
<dbReference type="Gene3D" id="1.10.10.10">
    <property type="entry name" value="Winged helix-like DNA-binding domain superfamily/Winged helix DNA-binding domain"/>
    <property type="match status" value="1"/>
</dbReference>
<evidence type="ECO:0000256" key="4">
    <source>
        <dbReference type="ARBA" id="ARBA00023163"/>
    </source>
</evidence>
<gene>
    <name evidence="6" type="ORF">FSB78_10545</name>
</gene>
<dbReference type="InterPro" id="IPR058163">
    <property type="entry name" value="LysR-type_TF_proteobact-type"/>
</dbReference>
<dbReference type="GO" id="GO:0043565">
    <property type="term" value="F:sequence-specific DNA binding"/>
    <property type="evidence" value="ECO:0007669"/>
    <property type="project" value="TreeGrafter"/>
</dbReference>
<evidence type="ECO:0000313" key="7">
    <source>
        <dbReference type="Proteomes" id="UP000321250"/>
    </source>
</evidence>
<dbReference type="Proteomes" id="UP000321250">
    <property type="component" value="Unassembled WGS sequence"/>
</dbReference>
<dbReference type="Gene3D" id="3.40.190.290">
    <property type="match status" value="1"/>
</dbReference>
<dbReference type="GO" id="GO:0003700">
    <property type="term" value="F:DNA-binding transcription factor activity"/>
    <property type="evidence" value="ECO:0007669"/>
    <property type="project" value="InterPro"/>
</dbReference>
<sequence length="295" mass="32397">MRQWDEVRMFLAVAQGGTVRAAADRLRLNHATILRGIARLEEALGVKLFDRLPAGYRLTDAGSDIVELAEQMQTASARIEARVFGLDQSVSGKLRFTMPPSFATHLLMPDITRFRTDHPDIGLEIAASGILADLSNREADVALRVVLDASSIPDYLIGSRTHGFHSAWYYHRDFIANDTASQPAWLLREGASIPVTWPSAAGLSASPTPVRFADMRSQFAAARAGMGIARLPCFLGDADPILARVQGCPIERDGEVWLLTHSETRSTRRVRLLRDFLQTALQQHADLLEGRGGNG</sequence>
<dbReference type="InterPro" id="IPR000847">
    <property type="entry name" value="LysR_HTH_N"/>
</dbReference>
<keyword evidence="2" id="KW-0805">Transcription regulation</keyword>
<dbReference type="InterPro" id="IPR036390">
    <property type="entry name" value="WH_DNA-bd_sf"/>
</dbReference>
<dbReference type="EMBL" id="VOQR01000001">
    <property type="protein sequence ID" value="TXC71332.1"/>
    <property type="molecule type" value="Genomic_DNA"/>
</dbReference>
<dbReference type="PANTHER" id="PTHR30537">
    <property type="entry name" value="HTH-TYPE TRANSCRIPTIONAL REGULATOR"/>
    <property type="match status" value="1"/>
</dbReference>
<evidence type="ECO:0000313" key="6">
    <source>
        <dbReference type="EMBL" id="TXC71332.1"/>
    </source>
</evidence>
<accession>A0A5C6UEY5</accession>
<evidence type="ECO:0000259" key="5">
    <source>
        <dbReference type="PROSITE" id="PS50931"/>
    </source>
</evidence>
<dbReference type="OrthoDB" id="9798121at2"/>
<comment type="caution">
    <text evidence="6">The sequence shown here is derived from an EMBL/GenBank/DDBJ whole genome shotgun (WGS) entry which is preliminary data.</text>
</comment>
<evidence type="ECO:0000256" key="3">
    <source>
        <dbReference type="ARBA" id="ARBA00023125"/>
    </source>
</evidence>
<proteinExistence type="inferred from homology"/>
<keyword evidence="7" id="KW-1185">Reference proteome</keyword>
<dbReference type="AlphaFoldDB" id="A0A5C6UEY5"/>
<feature type="domain" description="HTH lysR-type" evidence="5">
    <location>
        <begin position="1"/>
        <end position="59"/>
    </location>
</feature>
<dbReference type="SUPFAM" id="SSF46785">
    <property type="entry name" value="Winged helix' DNA-binding domain"/>
    <property type="match status" value="1"/>
</dbReference>
<comment type="similarity">
    <text evidence="1">Belongs to the LysR transcriptional regulatory family.</text>
</comment>
<dbReference type="InterPro" id="IPR036388">
    <property type="entry name" value="WH-like_DNA-bd_sf"/>
</dbReference>